<sequence>MNPFDTFPGAGPIDFTKVDLTKVDMAEVTRLTRAGRLTEAMALIQGRAPAPEPASRSAAPSPRGPEAVIDLVAPTEPGAAWTAPTGPGSSGQHSAANGASGQGSPGQGSPGQGFAGKGFPDLPEAMRTLREAGPGLAGKLREGLQGLQGLSQGLGDALGGGLSGGLPGAGLTARRPVPVPEGARFEERTFASAAGSRTYKVYVPSGRQGERLPVVVMLHGCTQDPDDFALGTRMNALAETDGAIIVYPRQERSANAQKCWNWFQPADQGRGAGEPALIAGIAQAVVEEFGADPAHVFVAGLSAGGAAAAILAATYPDVFAAAGIHSGLACGAARDLPSALAAMGQGGTAPPRTGATVPTIVFHGDGDRTVNPLNGERVAAQALPGDELTETVTRGASPGGISYTRHVHADAQGRGIVERWVLHGAGHAWSGGSPDGSYTEPRGPDASAEMLRFFRSHARAA</sequence>
<dbReference type="Proteomes" id="UP000305267">
    <property type="component" value="Unassembled WGS sequence"/>
</dbReference>
<dbReference type="PANTHER" id="PTHR43037:SF1">
    <property type="entry name" value="BLL1128 PROTEIN"/>
    <property type="match status" value="1"/>
</dbReference>
<dbReference type="AlphaFoldDB" id="A0A5C4LHK9"/>
<evidence type="ECO:0000256" key="1">
    <source>
        <dbReference type="ARBA" id="ARBA00022729"/>
    </source>
</evidence>
<organism evidence="4 5">
    <name type="scientific">Methylobacterium terricola</name>
    <dbReference type="NCBI Taxonomy" id="2583531"/>
    <lineage>
        <taxon>Bacteria</taxon>
        <taxon>Pseudomonadati</taxon>
        <taxon>Pseudomonadota</taxon>
        <taxon>Alphaproteobacteria</taxon>
        <taxon>Hyphomicrobiales</taxon>
        <taxon>Methylobacteriaceae</taxon>
        <taxon>Methylobacterium</taxon>
    </lineage>
</organism>
<dbReference type="NCBIfam" id="TIGR01840">
    <property type="entry name" value="esterase_phb"/>
    <property type="match status" value="1"/>
</dbReference>
<dbReference type="Gene3D" id="3.40.50.1820">
    <property type="entry name" value="alpha/beta hydrolase"/>
    <property type="match status" value="1"/>
</dbReference>
<name>A0A5C4LHK9_9HYPH</name>
<protein>
    <submittedName>
        <fullName evidence="4">PHB depolymerase family esterase</fullName>
    </submittedName>
</protein>
<keyword evidence="2" id="KW-0378">Hydrolase</keyword>
<dbReference type="Pfam" id="PF10503">
    <property type="entry name" value="Esterase_PHB"/>
    <property type="match status" value="1"/>
</dbReference>
<reference evidence="4 5" key="1">
    <citation type="submission" date="2019-06" db="EMBL/GenBank/DDBJ databases">
        <title>Genome of Methylobacterium sp. 17Sr1-39.</title>
        <authorList>
            <person name="Seo T."/>
        </authorList>
    </citation>
    <scope>NUCLEOTIDE SEQUENCE [LARGE SCALE GENOMIC DNA]</scope>
    <source>
        <strain evidence="4 5">17Sr1-39</strain>
    </source>
</reference>
<evidence type="ECO:0000256" key="3">
    <source>
        <dbReference type="SAM" id="MobiDB-lite"/>
    </source>
</evidence>
<dbReference type="SUPFAM" id="SSF53474">
    <property type="entry name" value="alpha/beta-Hydrolases"/>
    <property type="match status" value="1"/>
</dbReference>
<accession>A0A5C4LHK9</accession>
<evidence type="ECO:0000256" key="2">
    <source>
        <dbReference type="ARBA" id="ARBA00022801"/>
    </source>
</evidence>
<feature type="region of interest" description="Disordered" evidence="3">
    <location>
        <begin position="45"/>
        <end position="65"/>
    </location>
</feature>
<feature type="region of interest" description="Disordered" evidence="3">
    <location>
        <begin position="77"/>
        <end position="121"/>
    </location>
</feature>
<evidence type="ECO:0000313" key="4">
    <source>
        <dbReference type="EMBL" id="TNC12271.1"/>
    </source>
</evidence>
<comment type="caution">
    <text evidence="4">The sequence shown here is derived from an EMBL/GenBank/DDBJ whole genome shotgun (WGS) entry which is preliminary data.</text>
</comment>
<gene>
    <name evidence="4" type="ORF">FF100_15655</name>
</gene>
<keyword evidence="5" id="KW-1185">Reference proteome</keyword>
<dbReference type="GO" id="GO:0005576">
    <property type="term" value="C:extracellular region"/>
    <property type="evidence" value="ECO:0007669"/>
    <property type="project" value="InterPro"/>
</dbReference>
<dbReference type="InterPro" id="IPR050955">
    <property type="entry name" value="Plant_Biomass_Hydrol_Est"/>
</dbReference>
<dbReference type="OrthoDB" id="9767239at2"/>
<dbReference type="GO" id="GO:0016787">
    <property type="term" value="F:hydrolase activity"/>
    <property type="evidence" value="ECO:0007669"/>
    <property type="project" value="UniProtKB-KW"/>
</dbReference>
<evidence type="ECO:0000313" key="5">
    <source>
        <dbReference type="Proteomes" id="UP000305267"/>
    </source>
</evidence>
<feature type="compositionally biased region" description="Low complexity" evidence="3">
    <location>
        <begin position="90"/>
        <end position="99"/>
    </location>
</feature>
<proteinExistence type="predicted"/>
<dbReference type="EMBL" id="VDDA01000006">
    <property type="protein sequence ID" value="TNC12271.1"/>
    <property type="molecule type" value="Genomic_DNA"/>
</dbReference>
<feature type="compositionally biased region" description="Gly residues" evidence="3">
    <location>
        <begin position="100"/>
        <end position="116"/>
    </location>
</feature>
<dbReference type="InterPro" id="IPR010126">
    <property type="entry name" value="Esterase_phb"/>
</dbReference>
<keyword evidence="1" id="KW-0732">Signal</keyword>
<dbReference type="PANTHER" id="PTHR43037">
    <property type="entry name" value="UNNAMED PRODUCT-RELATED"/>
    <property type="match status" value="1"/>
</dbReference>
<dbReference type="InterPro" id="IPR029058">
    <property type="entry name" value="AB_hydrolase_fold"/>
</dbReference>
<feature type="compositionally biased region" description="Low complexity" evidence="3">
    <location>
        <begin position="46"/>
        <end position="65"/>
    </location>
</feature>